<proteinExistence type="predicted"/>
<accession>A0ABD3SSR0</accession>
<sequence>MKLPLLIATAAIASAQVQESLKQERMDGLRLGRELLFADDEDAWSMSTALSMSIAGLLEVEVAPAIDPYKMSGSKSGKKPLYLSLYQGEYRRFYIEVPASNVLRCRTNPYGDVYLLILGPPFLYAANYNSTSREVWEVCTVFNDSGSTITIEVGVYALTAVDIQLRCQIGSGKSIKLKDVNIAA</sequence>
<evidence type="ECO:0000256" key="1">
    <source>
        <dbReference type="SAM" id="SignalP"/>
    </source>
</evidence>
<dbReference type="EMBL" id="JALLPB020000001">
    <property type="protein sequence ID" value="KAL3827659.1"/>
    <property type="molecule type" value="Genomic_DNA"/>
</dbReference>
<feature type="signal peptide" evidence="1">
    <location>
        <begin position="1"/>
        <end position="15"/>
    </location>
</feature>
<organism evidence="2 3">
    <name type="scientific">Cyclostephanos tholiformis</name>
    <dbReference type="NCBI Taxonomy" id="382380"/>
    <lineage>
        <taxon>Eukaryota</taxon>
        <taxon>Sar</taxon>
        <taxon>Stramenopiles</taxon>
        <taxon>Ochrophyta</taxon>
        <taxon>Bacillariophyta</taxon>
        <taxon>Coscinodiscophyceae</taxon>
        <taxon>Thalassiosirophycidae</taxon>
        <taxon>Stephanodiscales</taxon>
        <taxon>Stephanodiscaceae</taxon>
        <taxon>Cyclostephanos</taxon>
    </lineage>
</organism>
<evidence type="ECO:0000313" key="2">
    <source>
        <dbReference type="EMBL" id="KAL3827659.1"/>
    </source>
</evidence>
<gene>
    <name evidence="2" type="ORF">ACHAXA_000532</name>
</gene>
<dbReference type="Proteomes" id="UP001530377">
    <property type="component" value="Unassembled WGS sequence"/>
</dbReference>
<name>A0ABD3SSR0_9STRA</name>
<protein>
    <submittedName>
        <fullName evidence="2">Uncharacterized protein</fullName>
    </submittedName>
</protein>
<reference evidence="2 3" key="1">
    <citation type="submission" date="2024-10" db="EMBL/GenBank/DDBJ databases">
        <title>Updated reference genomes for cyclostephanoid diatoms.</title>
        <authorList>
            <person name="Roberts W.R."/>
            <person name="Alverson A.J."/>
        </authorList>
    </citation>
    <scope>NUCLEOTIDE SEQUENCE [LARGE SCALE GENOMIC DNA]</scope>
    <source>
        <strain evidence="2 3">AJA228-03</strain>
    </source>
</reference>
<evidence type="ECO:0000313" key="3">
    <source>
        <dbReference type="Proteomes" id="UP001530377"/>
    </source>
</evidence>
<comment type="caution">
    <text evidence="2">The sequence shown here is derived from an EMBL/GenBank/DDBJ whole genome shotgun (WGS) entry which is preliminary data.</text>
</comment>
<keyword evidence="3" id="KW-1185">Reference proteome</keyword>
<dbReference type="AlphaFoldDB" id="A0ABD3SSR0"/>
<keyword evidence="1" id="KW-0732">Signal</keyword>
<feature type="chain" id="PRO_5044834108" evidence="1">
    <location>
        <begin position="16"/>
        <end position="184"/>
    </location>
</feature>